<dbReference type="Proteomes" id="UP000437068">
    <property type="component" value="Unassembled WGS sequence"/>
</dbReference>
<sequence length="82" mass="8742">MENKDAGVLDAHWWKKLGQVLVVGEVQPSINVHSAPTATASSSSQSSRDQGLLAGHSSQPSTMPRVLFRTLGWGRVRCGVDG</sequence>
<evidence type="ECO:0000313" key="4">
    <source>
        <dbReference type="EMBL" id="KAE9147127.1"/>
    </source>
</evidence>
<evidence type="ECO:0000313" key="2">
    <source>
        <dbReference type="EMBL" id="KAE9016115.1"/>
    </source>
</evidence>
<dbReference type="Proteomes" id="UP000486351">
    <property type="component" value="Unassembled WGS sequence"/>
</dbReference>
<proteinExistence type="predicted"/>
<dbReference type="EMBL" id="QXFX01000291">
    <property type="protein sequence ID" value="KAE9121724.1"/>
    <property type="molecule type" value="Genomic_DNA"/>
</dbReference>
<feature type="compositionally biased region" description="Low complexity" evidence="1">
    <location>
        <begin position="34"/>
        <end position="47"/>
    </location>
</feature>
<evidence type="ECO:0000313" key="8">
    <source>
        <dbReference type="Proteomes" id="UP000437068"/>
    </source>
</evidence>
<reference evidence="8 9" key="1">
    <citation type="submission" date="2018-08" db="EMBL/GenBank/DDBJ databases">
        <title>Genomic investigation of the strawberry pathogen Phytophthora fragariae indicates pathogenicity is determined by transcriptional variation in three key races.</title>
        <authorList>
            <person name="Adams T.M."/>
            <person name="Armitage A.D."/>
            <person name="Sobczyk M.K."/>
            <person name="Bates H.J."/>
            <person name="Dunwell J.M."/>
            <person name="Nellist C.F."/>
            <person name="Harrison R.J."/>
        </authorList>
    </citation>
    <scope>NUCLEOTIDE SEQUENCE [LARGE SCALE GENOMIC DNA]</scope>
    <source>
        <strain evidence="6 8">A4</strain>
        <strain evidence="5 9">BC-1</strain>
        <strain evidence="4 10">NOV-5</strain>
        <strain evidence="7 12">NOV-77</strain>
        <strain evidence="3 13">ONT-3</strain>
        <strain evidence="2 11">SCRP245</strain>
    </source>
</reference>
<comment type="caution">
    <text evidence="4">The sequence shown here is derived from an EMBL/GenBank/DDBJ whole genome shotgun (WGS) entry which is preliminary data.</text>
</comment>
<feature type="region of interest" description="Disordered" evidence="1">
    <location>
        <begin position="34"/>
        <end position="62"/>
    </location>
</feature>
<dbReference type="EMBL" id="QXGD01000378">
    <property type="protein sequence ID" value="KAE9241452.1"/>
    <property type="molecule type" value="Genomic_DNA"/>
</dbReference>
<evidence type="ECO:0000313" key="11">
    <source>
        <dbReference type="Proteomes" id="UP000460718"/>
    </source>
</evidence>
<evidence type="ECO:0000313" key="6">
    <source>
        <dbReference type="EMBL" id="KAE9315740.1"/>
    </source>
</evidence>
<dbReference type="EMBL" id="QXFY01000330">
    <property type="protein sequence ID" value="KAE9347741.1"/>
    <property type="molecule type" value="Genomic_DNA"/>
</dbReference>
<dbReference type="Proteomes" id="UP000440367">
    <property type="component" value="Unassembled WGS sequence"/>
</dbReference>
<evidence type="ECO:0000313" key="12">
    <source>
        <dbReference type="Proteomes" id="UP000486351"/>
    </source>
</evidence>
<protein>
    <submittedName>
        <fullName evidence="4">Uncharacterized protein</fullName>
    </submittedName>
</protein>
<dbReference type="Proteomes" id="UP000488956">
    <property type="component" value="Unassembled WGS sequence"/>
</dbReference>
<dbReference type="AlphaFoldDB" id="A0A6A3UJA8"/>
<evidence type="ECO:0000313" key="3">
    <source>
        <dbReference type="EMBL" id="KAE9121724.1"/>
    </source>
</evidence>
<dbReference type="Proteomes" id="UP000460718">
    <property type="component" value="Unassembled WGS sequence"/>
</dbReference>
<dbReference type="Proteomes" id="UP000440732">
    <property type="component" value="Unassembled WGS sequence"/>
</dbReference>
<dbReference type="EMBL" id="QXGE01000331">
    <property type="protein sequence ID" value="KAE9315740.1"/>
    <property type="molecule type" value="Genomic_DNA"/>
</dbReference>
<evidence type="ECO:0000313" key="13">
    <source>
        <dbReference type="Proteomes" id="UP000488956"/>
    </source>
</evidence>
<evidence type="ECO:0000313" key="9">
    <source>
        <dbReference type="Proteomes" id="UP000440367"/>
    </source>
</evidence>
<evidence type="ECO:0000313" key="7">
    <source>
        <dbReference type="EMBL" id="KAE9347741.1"/>
    </source>
</evidence>
<evidence type="ECO:0000313" key="10">
    <source>
        <dbReference type="Proteomes" id="UP000440732"/>
    </source>
</evidence>
<dbReference type="EMBL" id="QXGA01000367">
    <property type="protein sequence ID" value="KAE9147127.1"/>
    <property type="molecule type" value="Genomic_DNA"/>
</dbReference>
<organism evidence="4 10">
    <name type="scientific">Phytophthora fragariae</name>
    <dbReference type="NCBI Taxonomy" id="53985"/>
    <lineage>
        <taxon>Eukaryota</taxon>
        <taxon>Sar</taxon>
        <taxon>Stramenopiles</taxon>
        <taxon>Oomycota</taxon>
        <taxon>Peronosporomycetes</taxon>
        <taxon>Peronosporales</taxon>
        <taxon>Peronosporaceae</taxon>
        <taxon>Phytophthora</taxon>
    </lineage>
</organism>
<dbReference type="EMBL" id="QXFW01000323">
    <property type="protein sequence ID" value="KAE9016115.1"/>
    <property type="molecule type" value="Genomic_DNA"/>
</dbReference>
<evidence type="ECO:0000256" key="1">
    <source>
        <dbReference type="SAM" id="MobiDB-lite"/>
    </source>
</evidence>
<evidence type="ECO:0000313" key="5">
    <source>
        <dbReference type="EMBL" id="KAE9241452.1"/>
    </source>
</evidence>
<gene>
    <name evidence="6" type="ORF">PF001_g7642</name>
    <name evidence="5" type="ORF">PF002_g9259</name>
    <name evidence="4" type="ORF">PF006_g8167</name>
    <name evidence="7" type="ORF">PF008_g7686</name>
    <name evidence="3" type="ORF">PF010_g6989</name>
    <name evidence="2" type="ORF">PF011_g7314</name>
</gene>
<name>A0A6A3UJA8_9STRA</name>
<accession>A0A6A3UJA8</accession>